<dbReference type="InterPro" id="IPR011709">
    <property type="entry name" value="DEAD-box_helicase_OB_fold"/>
</dbReference>
<dbReference type="GO" id="GO:0004812">
    <property type="term" value="F:aminoacyl-tRNA ligase activity"/>
    <property type="evidence" value="ECO:0007669"/>
    <property type="project" value="InterPro"/>
</dbReference>
<keyword evidence="2 4" id="KW-0347">Helicase</keyword>
<dbReference type="InterPro" id="IPR009080">
    <property type="entry name" value="tRNAsynth_Ia_anticodon-bd"/>
</dbReference>
<dbReference type="Pfam" id="PF26026">
    <property type="entry name" value="RNA_hel_CTD"/>
    <property type="match status" value="1"/>
</dbReference>
<dbReference type="GO" id="GO:0004386">
    <property type="term" value="F:helicase activity"/>
    <property type="evidence" value="ECO:0007669"/>
    <property type="project" value="UniProtKB-KW"/>
</dbReference>
<keyword evidence="5" id="KW-1185">Reference proteome</keyword>
<dbReference type="EMBL" id="JWZX01003004">
    <property type="protein sequence ID" value="KOO25217.1"/>
    <property type="molecule type" value="Genomic_DNA"/>
</dbReference>
<evidence type="ECO:0000256" key="1">
    <source>
        <dbReference type="ARBA" id="ARBA00022801"/>
    </source>
</evidence>
<dbReference type="SUPFAM" id="SSF47323">
    <property type="entry name" value="Anticodon-binding domain of a subclass of class I aminoacyl-tRNA synthetases"/>
    <property type="match status" value="1"/>
</dbReference>
<keyword evidence="1" id="KW-0378">Hydrolase</keyword>
<dbReference type="Pfam" id="PF21010">
    <property type="entry name" value="HA2_C"/>
    <property type="match status" value="1"/>
</dbReference>
<dbReference type="InterPro" id="IPR059023">
    <property type="entry name" value="RNA_hel_CTD"/>
</dbReference>
<evidence type="ECO:0000313" key="4">
    <source>
        <dbReference type="EMBL" id="KOO25217.1"/>
    </source>
</evidence>
<dbReference type="Pfam" id="PF07717">
    <property type="entry name" value="OB_NTP_bind"/>
    <property type="match status" value="1"/>
</dbReference>
<proteinExistence type="predicted"/>
<gene>
    <name evidence="4" type="ORF">Ctob_007621</name>
</gene>
<comment type="caution">
    <text evidence="4">The sequence shown here is derived from an EMBL/GenBank/DDBJ whole genome shotgun (WGS) entry which is preliminary data.</text>
</comment>
<accession>A0A0M0JFS3</accession>
<dbReference type="Gene3D" id="1.20.120.1080">
    <property type="match status" value="1"/>
</dbReference>
<dbReference type="SMART" id="SM00847">
    <property type="entry name" value="HA2"/>
    <property type="match status" value="1"/>
</dbReference>
<dbReference type="PANTHER" id="PTHR18934:SF145">
    <property type="entry name" value="ATP-DEPENDENT RNA HELICASE DHX57-RELATED"/>
    <property type="match status" value="1"/>
</dbReference>
<dbReference type="OrthoDB" id="5600252at2759"/>
<dbReference type="GO" id="GO:0003723">
    <property type="term" value="F:RNA binding"/>
    <property type="evidence" value="ECO:0007669"/>
    <property type="project" value="TreeGrafter"/>
</dbReference>
<sequence>MALGLGNGDARAFLRRALDPPTDTALEHAAAALHRVGALKGGAAPPPVGESAPQALTAPIRARVDAWTNAKKVKDYKKADAIRDELRKAAIDAPLREELTPLGSHLARMPLEPRVGKILIYGALLGCIDPALTIAAAMSLSRSPFLTPHERRQEAATARADFVRDRSDHLALLRAYEAWELEYDVVGSHAARRFAEAHFLSPNGMEELHGLRRTLGAQLADIGFARSSAQAAERAEANESATQPTTQPASESPNLVRALVCAGLYPNLVRVRMPDTKYVATAQGAIEAANDDARAIRFYTLPNSRVFLHPSCALFTETAFNARWLVYTSKQQVAAEKVYVRDVSAVSPLALLLFGGEVQVSHSSGTVTIDGQISFEAPGRVAVLVRELRAELDKLLAEKLADPSLEIGTHPVVKAIVNLINTERAGFS</sequence>
<protein>
    <submittedName>
        <fullName evidence="4">mRNA splicing factor ATP-dependent RNA helicase</fullName>
    </submittedName>
</protein>
<organism evidence="4 5">
    <name type="scientific">Chrysochromulina tobinii</name>
    <dbReference type="NCBI Taxonomy" id="1460289"/>
    <lineage>
        <taxon>Eukaryota</taxon>
        <taxon>Haptista</taxon>
        <taxon>Haptophyta</taxon>
        <taxon>Prymnesiophyceae</taxon>
        <taxon>Prymnesiales</taxon>
        <taxon>Chrysochromulinaceae</taxon>
        <taxon>Chrysochromulina</taxon>
    </lineage>
</organism>
<evidence type="ECO:0000259" key="3">
    <source>
        <dbReference type="SMART" id="SM00847"/>
    </source>
</evidence>
<evidence type="ECO:0000256" key="2">
    <source>
        <dbReference type="ARBA" id="ARBA00022806"/>
    </source>
</evidence>
<keyword evidence="2 4" id="KW-0547">Nucleotide-binding</keyword>
<dbReference type="Proteomes" id="UP000037460">
    <property type="component" value="Unassembled WGS sequence"/>
</dbReference>
<dbReference type="AlphaFoldDB" id="A0A0M0JFS3"/>
<dbReference type="GO" id="GO:0005524">
    <property type="term" value="F:ATP binding"/>
    <property type="evidence" value="ECO:0007669"/>
    <property type="project" value="InterPro"/>
</dbReference>
<dbReference type="GO" id="GO:0006418">
    <property type="term" value="P:tRNA aminoacylation for protein translation"/>
    <property type="evidence" value="ECO:0007669"/>
    <property type="project" value="InterPro"/>
</dbReference>
<dbReference type="SUPFAM" id="SSF52540">
    <property type="entry name" value="P-loop containing nucleoside triphosphate hydrolases"/>
    <property type="match status" value="1"/>
</dbReference>
<name>A0A0M0JFS3_9EUKA</name>
<dbReference type="InterPro" id="IPR007502">
    <property type="entry name" value="Helicase-assoc_dom"/>
</dbReference>
<dbReference type="PANTHER" id="PTHR18934">
    <property type="entry name" value="ATP-DEPENDENT RNA HELICASE"/>
    <property type="match status" value="1"/>
</dbReference>
<reference evidence="5" key="1">
    <citation type="journal article" date="2015" name="PLoS Genet.">
        <title>Genome Sequence and Transcriptome Analyses of Chrysochromulina tobin: Metabolic Tools for Enhanced Algal Fitness in the Prominent Order Prymnesiales (Haptophyceae).</title>
        <authorList>
            <person name="Hovde B.T."/>
            <person name="Deodato C.R."/>
            <person name="Hunsperger H.M."/>
            <person name="Ryken S.A."/>
            <person name="Yost W."/>
            <person name="Jha R.K."/>
            <person name="Patterson J."/>
            <person name="Monnat R.J. Jr."/>
            <person name="Barlow S.B."/>
            <person name="Starkenburg S.R."/>
            <person name="Cattolico R.A."/>
        </authorList>
    </citation>
    <scope>NUCLEOTIDE SEQUENCE</scope>
    <source>
        <strain evidence="5">CCMP291</strain>
    </source>
</reference>
<evidence type="ECO:0000313" key="5">
    <source>
        <dbReference type="Proteomes" id="UP000037460"/>
    </source>
</evidence>
<keyword evidence="2 4" id="KW-0067">ATP-binding</keyword>
<dbReference type="InterPro" id="IPR027417">
    <property type="entry name" value="P-loop_NTPase"/>
</dbReference>
<feature type="domain" description="Helicase-associated" evidence="3">
    <location>
        <begin position="28"/>
        <end position="173"/>
    </location>
</feature>